<dbReference type="InterPro" id="IPR039426">
    <property type="entry name" value="TonB-dep_rcpt-like"/>
</dbReference>
<evidence type="ECO:0000256" key="9">
    <source>
        <dbReference type="RuleBase" id="RU003357"/>
    </source>
</evidence>
<accession>A0A7X0JD43</accession>
<evidence type="ECO:0000256" key="6">
    <source>
        <dbReference type="ARBA" id="ARBA00023136"/>
    </source>
</evidence>
<evidence type="ECO:0000256" key="8">
    <source>
        <dbReference type="PROSITE-ProRule" id="PRU01360"/>
    </source>
</evidence>
<keyword evidence="10" id="KW-0732">Signal</keyword>
<keyword evidence="6 8" id="KW-0472">Membrane</keyword>
<dbReference type="PANTHER" id="PTHR47234:SF3">
    <property type="entry name" value="SECRETIN_TONB SHORT N-TERMINAL DOMAIN-CONTAINING PROTEIN"/>
    <property type="match status" value="1"/>
</dbReference>
<feature type="chain" id="PRO_5031071691" evidence="10">
    <location>
        <begin position="28"/>
        <end position="933"/>
    </location>
</feature>
<reference evidence="13 14" key="2">
    <citation type="submission" date="2020-08" db="EMBL/GenBank/DDBJ databases">
        <authorList>
            <person name="Partida-Martinez L."/>
            <person name="Huntemann M."/>
            <person name="Clum A."/>
            <person name="Wang J."/>
            <person name="Palaniappan K."/>
            <person name="Ritter S."/>
            <person name="Chen I.-M."/>
            <person name="Stamatis D."/>
            <person name="Reddy T."/>
            <person name="O'Malley R."/>
            <person name="Daum C."/>
            <person name="Shapiro N."/>
            <person name="Ivanova N."/>
            <person name="Kyrpides N."/>
            <person name="Woyke T."/>
        </authorList>
    </citation>
    <scope>NUCLEOTIDE SEQUENCE [LARGE SCALE GENOMIC DNA]</scope>
    <source>
        <strain evidence="13 14">AS3.13</strain>
    </source>
</reference>
<proteinExistence type="inferred from homology"/>
<name>A0A7X0JD43_9SPHN</name>
<comment type="subcellular location">
    <subcellularLocation>
        <location evidence="1 8">Cell outer membrane</location>
        <topology evidence="1 8">Multi-pass membrane protein</topology>
    </subcellularLocation>
</comment>
<evidence type="ECO:0000256" key="7">
    <source>
        <dbReference type="ARBA" id="ARBA00023237"/>
    </source>
</evidence>
<dbReference type="InterPro" id="IPR012910">
    <property type="entry name" value="Plug_dom"/>
</dbReference>
<dbReference type="Gene3D" id="2.170.130.10">
    <property type="entry name" value="TonB-dependent receptor, plug domain"/>
    <property type="match status" value="1"/>
</dbReference>
<feature type="domain" description="TonB-dependent receptor plug" evidence="12">
    <location>
        <begin position="76"/>
        <end position="185"/>
    </location>
</feature>
<dbReference type="PANTHER" id="PTHR47234">
    <property type="match status" value="1"/>
</dbReference>
<evidence type="ECO:0000256" key="3">
    <source>
        <dbReference type="ARBA" id="ARBA00022452"/>
    </source>
</evidence>
<evidence type="ECO:0000313" key="13">
    <source>
        <dbReference type="EMBL" id="MBB6504532.1"/>
    </source>
</evidence>
<dbReference type="AlphaFoldDB" id="A0A7X0JD43"/>
<evidence type="ECO:0000313" key="14">
    <source>
        <dbReference type="Proteomes" id="UP000522313"/>
    </source>
</evidence>
<comment type="similarity">
    <text evidence="8 9">Belongs to the TonB-dependent receptor family.</text>
</comment>
<dbReference type="PROSITE" id="PS52016">
    <property type="entry name" value="TONB_DEPENDENT_REC_3"/>
    <property type="match status" value="1"/>
</dbReference>
<keyword evidence="5 9" id="KW-0798">TonB box</keyword>
<keyword evidence="13" id="KW-0675">Receptor</keyword>
<dbReference type="RefSeq" id="WP_184504878.1">
    <property type="nucleotide sequence ID" value="NZ_JACHBT010000007.1"/>
</dbReference>
<gene>
    <name evidence="13" type="ORF">F4693_001505</name>
</gene>
<dbReference type="Proteomes" id="UP000522313">
    <property type="component" value="Unassembled WGS sequence"/>
</dbReference>
<dbReference type="SUPFAM" id="SSF56935">
    <property type="entry name" value="Porins"/>
    <property type="match status" value="1"/>
</dbReference>
<dbReference type="GO" id="GO:0009279">
    <property type="term" value="C:cell outer membrane"/>
    <property type="evidence" value="ECO:0007669"/>
    <property type="project" value="UniProtKB-SubCell"/>
</dbReference>
<protein>
    <submittedName>
        <fullName evidence="13">Outer membrane receptor protein involved in Fe transport</fullName>
    </submittedName>
</protein>
<evidence type="ECO:0000256" key="10">
    <source>
        <dbReference type="SAM" id="SignalP"/>
    </source>
</evidence>
<dbReference type="Gene3D" id="2.40.170.20">
    <property type="entry name" value="TonB-dependent receptor, beta-barrel domain"/>
    <property type="match status" value="1"/>
</dbReference>
<evidence type="ECO:0000256" key="4">
    <source>
        <dbReference type="ARBA" id="ARBA00022692"/>
    </source>
</evidence>
<dbReference type="Pfam" id="PF00593">
    <property type="entry name" value="TonB_dep_Rec_b-barrel"/>
    <property type="match status" value="1"/>
</dbReference>
<evidence type="ECO:0000259" key="11">
    <source>
        <dbReference type="Pfam" id="PF00593"/>
    </source>
</evidence>
<keyword evidence="7 8" id="KW-0998">Cell outer membrane</keyword>
<feature type="domain" description="TonB-dependent receptor-like beta-barrel" evidence="11">
    <location>
        <begin position="373"/>
        <end position="894"/>
    </location>
</feature>
<keyword evidence="2 8" id="KW-0813">Transport</keyword>
<keyword evidence="4 8" id="KW-0812">Transmembrane</keyword>
<comment type="caution">
    <text evidence="13">The sequence shown here is derived from an EMBL/GenBank/DDBJ whole genome shotgun (WGS) entry which is preliminary data.</text>
</comment>
<dbReference type="EMBL" id="JACHBT010000007">
    <property type="protein sequence ID" value="MBB6504532.1"/>
    <property type="molecule type" value="Genomic_DNA"/>
</dbReference>
<dbReference type="InterPro" id="IPR000531">
    <property type="entry name" value="Beta-barrel_TonB"/>
</dbReference>
<reference evidence="13 14" key="1">
    <citation type="submission" date="2020-08" db="EMBL/GenBank/DDBJ databases">
        <title>The Agave Microbiome: Exploring the role of microbial communities in plant adaptations to desert environments.</title>
        <authorList>
            <person name="Partida-Martinez L.P."/>
        </authorList>
    </citation>
    <scope>NUCLEOTIDE SEQUENCE [LARGE SCALE GENOMIC DNA]</scope>
    <source>
        <strain evidence="13 14">AS3.13</strain>
    </source>
</reference>
<organism evidence="13 14">
    <name type="scientific">Sphingomonas endophytica</name>
    <dbReference type="NCBI Taxonomy" id="869719"/>
    <lineage>
        <taxon>Bacteria</taxon>
        <taxon>Pseudomonadati</taxon>
        <taxon>Pseudomonadota</taxon>
        <taxon>Alphaproteobacteria</taxon>
        <taxon>Sphingomonadales</taxon>
        <taxon>Sphingomonadaceae</taxon>
        <taxon>Sphingomonas</taxon>
    </lineage>
</organism>
<sequence>MKRLSHMNLLAVPVGVLALCHPLDAAAQTPQSIDAPTAATDPSIDLPADPTAAAAQDAGAGEVVVTGSRIARSTFQQPTPITTITEQQLEQKAATNVVDLLRDVPALRPNRNNGSGRNLGLATFNMRALGSTRTLLLVDGQRVMDSSPIANGFDINILPAPLIARLDIVTAGASSVYGSDAITGVVNLILADNVEGGKLDAQYNVSTHGDLGQISASALYGGKFGGNRGRYLLAGSYFNQPDIIYQGARDWGRNGVTFIPNAAYTPTIGQFRQLIVPNARYSQMTAGGVITSAGPLRNIQFGANGAQSLFQQGTNVGTVWMEGGEGLMPQPTFAPLQVASRQISGFGRLSYDFTDDVTGRLDVLAANTLARSTGNYNTNNGDITIRRDNAFLPTNIRDAMIANNLTTIRVGRYNPEQGRNENSTENSYYRVSGALTGSLSETWKWALGGSYTYARSLIEGRNNRNQGNWALALDAVVGPNGQPVCRSTLTNPGNGCVPANIFGIGAVTPEVNAYVLGTSRQDSRSQSGIANLNVSGTVFDTWAGPVKVAVGGEYRRDSVDNRSDPVSDVNGWRQGTFGSYYGKLEVKEAYGEVSIPLARETGFARSLDLDLAGRVVDYSTVGSTAVWKAGLNYAINDDIRLRTTYSRDFRAPRINDLFAQANIRIGTVTDFLTNRTANVNFLIGGNPNLGPETAYTFTGGIVLQPSFIPRLQLSADFYDIDLRDAIITPGQQEVVDRCGRGDQIFCAGVLRDETGAITQVNANSFNAQTLKTRGVDFEASYAFPLFAGTFTTRALATYVDRLVSSTANGQVDTAGQLQGGFATPKWRGSTTFLYDQGPLNLRLLFNYIGPGTFDNAFGPLDLNRNHYPAYLYTDMSVTYDVTDRFQIYAKVENLTDTDPPLLAESSITVALATLSQYHDLRGRVVGIGGRIRF</sequence>
<dbReference type="Pfam" id="PF07715">
    <property type="entry name" value="Plug"/>
    <property type="match status" value="1"/>
</dbReference>
<evidence type="ECO:0000259" key="12">
    <source>
        <dbReference type="Pfam" id="PF07715"/>
    </source>
</evidence>
<evidence type="ECO:0000256" key="1">
    <source>
        <dbReference type="ARBA" id="ARBA00004571"/>
    </source>
</evidence>
<evidence type="ECO:0000256" key="5">
    <source>
        <dbReference type="ARBA" id="ARBA00023077"/>
    </source>
</evidence>
<dbReference type="InterPro" id="IPR036942">
    <property type="entry name" value="Beta-barrel_TonB_sf"/>
</dbReference>
<evidence type="ECO:0000256" key="2">
    <source>
        <dbReference type="ARBA" id="ARBA00022448"/>
    </source>
</evidence>
<keyword evidence="3 8" id="KW-1134">Transmembrane beta strand</keyword>
<dbReference type="InterPro" id="IPR037066">
    <property type="entry name" value="Plug_dom_sf"/>
</dbReference>
<feature type="signal peptide" evidence="10">
    <location>
        <begin position="1"/>
        <end position="27"/>
    </location>
</feature>